<proteinExistence type="predicted"/>
<dbReference type="Gene3D" id="3.40.50.300">
    <property type="entry name" value="P-loop containing nucleotide triphosphate hydrolases"/>
    <property type="match status" value="1"/>
</dbReference>
<dbReference type="AlphaFoldDB" id="A0A9P8N593"/>
<sequence>MLAEEVDAVEDADAAGIDDYDAAAIPNFIAAQADLERLRAQLEDHEPVPPEQIPLRQAHIEMPNIRSTPLNEFNRSQPLLSLAFPTLYPTGQADFVAPRQRTIRSFFLKRPGLQQQVDMDELRNAFEEDTPESRALLSSIVRFSSSLKGTRAYWGGQRHQLEAIVHGLTCPGVFLTFSAADLHWDSLQRHMPSYVEWREADGRGKGAIAFRNLLENPHIAAYHFHSRFTSFLKIYCSKAEKQTESYRDVARAILPRVNARQGLVSFVAKFMNKLTAERDWSAMEINHLLLSLPLQQSTRTKYLARNDQWAQLTYFELLTKALRGNEQYEDFCRVKLTLHHPHRDPQELKEVDGALFDTFSGAYDHCSAVHDVHPDDYYGDLPPPVEEEFQEEPRNEEDVAAEGWEELAAPYIGKYPDLAILGHDYWKELKASHPLGNNQDDVPDGLFDQLNVEQRTVFDLFTRHLEKALDPQQPNPAPLLVQVDGEGGTGPTDIANLQSKLRNLRYLIIDEKSMIGLHTFFGGHWELLCTRVQANLTLAEVTCFDGAVRIYTTNAQVLRATNVGPKAAEADSMTAGNLHNQLPICIGARVMLTENVWTDVSLVNGALGTMYDFAYEDHVQDPQAHHPFVIMVRFDRYTGPPYFDDPELANVQPIFRSWRDFIKGSMPCSRTQFPLTIAYSITVHKAQGATLEWVVADISHRDFQSGLTYVAVSRAKTLNGIMFDASFDLNDIRRRTDGSMAARAADAARRAGQVVTAQEALN</sequence>
<reference evidence="2" key="1">
    <citation type="submission" date="2021-09" db="EMBL/GenBank/DDBJ databases">
        <title>A high-quality genome of the endoparasitic fungus Hirsutella rhossiliensis with a comparison of Hirsutella genomes reveals transposable elements contributing to genome size variation.</title>
        <authorList>
            <person name="Lin R."/>
            <person name="Jiao Y."/>
            <person name="Sun X."/>
            <person name="Ling J."/>
            <person name="Xie B."/>
            <person name="Cheng X."/>
        </authorList>
    </citation>
    <scope>NUCLEOTIDE SEQUENCE</scope>
    <source>
        <strain evidence="2">HR02</strain>
    </source>
</reference>
<dbReference type="OrthoDB" id="4958516at2759"/>
<feature type="domain" description="Helitron helicase-like" evidence="1">
    <location>
        <begin position="114"/>
        <end position="239"/>
    </location>
</feature>
<gene>
    <name evidence="2" type="ORF">HRG_01365</name>
</gene>
<dbReference type="PANTHER" id="PTHR47642:SF5">
    <property type="entry name" value="ATP-DEPENDENT DNA HELICASE"/>
    <property type="match status" value="1"/>
</dbReference>
<evidence type="ECO:0000313" key="2">
    <source>
        <dbReference type="EMBL" id="KAH0968723.1"/>
    </source>
</evidence>
<name>A0A9P8N593_9HYPO</name>
<accession>A0A9P8N593</accession>
<dbReference type="RefSeq" id="XP_044726236.1">
    <property type="nucleotide sequence ID" value="XM_044859836.1"/>
</dbReference>
<evidence type="ECO:0000313" key="3">
    <source>
        <dbReference type="Proteomes" id="UP000824596"/>
    </source>
</evidence>
<dbReference type="InterPro" id="IPR025476">
    <property type="entry name" value="Helitron_helicase-like"/>
</dbReference>
<dbReference type="EMBL" id="JAIZPD010000001">
    <property type="protein sequence ID" value="KAH0968723.1"/>
    <property type="molecule type" value="Genomic_DNA"/>
</dbReference>
<dbReference type="PANTHER" id="PTHR47642">
    <property type="entry name" value="ATP-DEPENDENT DNA HELICASE"/>
    <property type="match status" value="1"/>
</dbReference>
<dbReference type="CDD" id="cd18809">
    <property type="entry name" value="SF1_C_RecD"/>
    <property type="match status" value="1"/>
</dbReference>
<keyword evidence="3" id="KW-1185">Reference proteome</keyword>
<evidence type="ECO:0000259" key="1">
    <source>
        <dbReference type="Pfam" id="PF14214"/>
    </source>
</evidence>
<comment type="caution">
    <text evidence="2">The sequence shown here is derived from an EMBL/GenBank/DDBJ whole genome shotgun (WGS) entry which is preliminary data.</text>
</comment>
<dbReference type="Proteomes" id="UP000824596">
    <property type="component" value="Unassembled WGS sequence"/>
</dbReference>
<protein>
    <recommendedName>
        <fullName evidence="1">Helitron helicase-like domain-containing protein</fullName>
    </recommendedName>
</protein>
<dbReference type="SUPFAM" id="SSF52540">
    <property type="entry name" value="P-loop containing nucleoside triphosphate hydrolases"/>
    <property type="match status" value="1"/>
</dbReference>
<dbReference type="GeneID" id="68350494"/>
<organism evidence="2 3">
    <name type="scientific">Hirsutella rhossiliensis</name>
    <dbReference type="NCBI Taxonomy" id="111463"/>
    <lineage>
        <taxon>Eukaryota</taxon>
        <taxon>Fungi</taxon>
        <taxon>Dikarya</taxon>
        <taxon>Ascomycota</taxon>
        <taxon>Pezizomycotina</taxon>
        <taxon>Sordariomycetes</taxon>
        <taxon>Hypocreomycetidae</taxon>
        <taxon>Hypocreales</taxon>
        <taxon>Ophiocordycipitaceae</taxon>
        <taxon>Hirsutella</taxon>
    </lineage>
</organism>
<dbReference type="Pfam" id="PF14214">
    <property type="entry name" value="Helitron_like_N"/>
    <property type="match status" value="1"/>
</dbReference>
<dbReference type="InterPro" id="IPR027417">
    <property type="entry name" value="P-loop_NTPase"/>
</dbReference>
<dbReference type="InterPro" id="IPR051055">
    <property type="entry name" value="PIF1_helicase"/>
</dbReference>